<dbReference type="AlphaFoldDB" id="A0A1M5D552"/>
<dbReference type="EMBL" id="FQUY01000043">
    <property type="protein sequence ID" value="SHF61977.1"/>
    <property type="molecule type" value="Genomic_DNA"/>
</dbReference>
<proteinExistence type="predicted"/>
<dbReference type="Proteomes" id="UP000184148">
    <property type="component" value="Unassembled WGS sequence"/>
</dbReference>
<evidence type="ECO:0000313" key="3">
    <source>
        <dbReference type="EMBL" id="SHF61977.1"/>
    </source>
</evidence>
<dbReference type="RefSeq" id="WP_073240251.1">
    <property type="nucleotide sequence ID" value="NZ_FQUY01000043.1"/>
</dbReference>
<dbReference type="GO" id="GO:0003677">
    <property type="term" value="F:DNA binding"/>
    <property type="evidence" value="ECO:0007669"/>
    <property type="project" value="InterPro"/>
</dbReference>
<gene>
    <name evidence="3" type="ORF">SAMN02745133_03106</name>
</gene>
<keyword evidence="4" id="KW-1185">Reference proteome</keyword>
<dbReference type="InterPro" id="IPR002104">
    <property type="entry name" value="Integrase_catalytic"/>
</dbReference>
<organism evidence="3 4">
    <name type="scientific">Desulforamulus putei DSM 12395</name>
    <dbReference type="NCBI Taxonomy" id="1121429"/>
    <lineage>
        <taxon>Bacteria</taxon>
        <taxon>Bacillati</taxon>
        <taxon>Bacillota</taxon>
        <taxon>Clostridia</taxon>
        <taxon>Eubacteriales</taxon>
        <taxon>Peptococcaceae</taxon>
        <taxon>Desulforamulus</taxon>
    </lineage>
</organism>
<evidence type="ECO:0000256" key="1">
    <source>
        <dbReference type="ARBA" id="ARBA00023172"/>
    </source>
</evidence>
<dbReference type="OrthoDB" id="9766545at2"/>
<evidence type="ECO:0000259" key="2">
    <source>
        <dbReference type="PROSITE" id="PS51898"/>
    </source>
</evidence>
<accession>A0A1M5D552</accession>
<sequence length="321" mass="37453">MLTDNKITRQIESYIEYKQSLGYQLRIESQELRRFAKYTREIDHIDSLTTDLAMQWASLDSSLSRWYMARRLETVHTFAVYAASIDPQAQVPQTGVFGKCHGRVTPYIYTEEEILRLMNESLNLFTTDGIRCLTVSTALGLLWATGIRVSELTNLKVLDVNLKERYLFIRNTKFYKDRLVPLHQTVVEQLEKYDSKLRGKLSGRSEDDFFFVTTNGRRFNTRAFEYAFQQLRSCLMPDGGNNWNGRPPRLYDIRHSFACRTILKWLEGGEDVNQKLYSLSVYMGHVKPADTYWYLTSTPELLSLACGKFELLYGKELQPYE</sequence>
<dbReference type="GO" id="GO:0015074">
    <property type="term" value="P:DNA integration"/>
    <property type="evidence" value="ECO:0007669"/>
    <property type="project" value="InterPro"/>
</dbReference>
<dbReference type="PANTHER" id="PTHR30349">
    <property type="entry name" value="PHAGE INTEGRASE-RELATED"/>
    <property type="match status" value="1"/>
</dbReference>
<dbReference type="STRING" id="1121429.SAMN02745133_03106"/>
<evidence type="ECO:0000313" key="4">
    <source>
        <dbReference type="Proteomes" id="UP000184148"/>
    </source>
</evidence>
<dbReference type="InterPro" id="IPR050090">
    <property type="entry name" value="Tyrosine_recombinase_XerCD"/>
</dbReference>
<dbReference type="Pfam" id="PF00589">
    <property type="entry name" value="Phage_integrase"/>
    <property type="match status" value="1"/>
</dbReference>
<dbReference type="GO" id="GO:0006310">
    <property type="term" value="P:DNA recombination"/>
    <property type="evidence" value="ECO:0007669"/>
    <property type="project" value="UniProtKB-KW"/>
</dbReference>
<protein>
    <submittedName>
        <fullName evidence="3">Site-specific recombinase XerD</fullName>
    </submittedName>
</protein>
<dbReference type="PROSITE" id="PS51898">
    <property type="entry name" value="TYR_RECOMBINASE"/>
    <property type="match status" value="1"/>
</dbReference>
<keyword evidence="1" id="KW-0233">DNA recombination</keyword>
<dbReference type="InterPro" id="IPR011010">
    <property type="entry name" value="DNA_brk_join_enz"/>
</dbReference>
<dbReference type="SUPFAM" id="SSF56349">
    <property type="entry name" value="DNA breaking-rejoining enzymes"/>
    <property type="match status" value="1"/>
</dbReference>
<name>A0A1M5D552_9FIRM</name>
<dbReference type="Gene3D" id="1.10.443.10">
    <property type="entry name" value="Intergrase catalytic core"/>
    <property type="match status" value="1"/>
</dbReference>
<feature type="domain" description="Tyr recombinase" evidence="2">
    <location>
        <begin position="104"/>
        <end position="307"/>
    </location>
</feature>
<reference evidence="4" key="1">
    <citation type="submission" date="2016-11" db="EMBL/GenBank/DDBJ databases">
        <authorList>
            <person name="Varghese N."/>
            <person name="Submissions S."/>
        </authorList>
    </citation>
    <scope>NUCLEOTIDE SEQUENCE [LARGE SCALE GENOMIC DNA]</scope>
    <source>
        <strain evidence="4">DSM 12395</strain>
    </source>
</reference>
<dbReference type="PANTHER" id="PTHR30349:SF81">
    <property type="entry name" value="TYROSINE RECOMBINASE XERC"/>
    <property type="match status" value="1"/>
</dbReference>
<dbReference type="InterPro" id="IPR013762">
    <property type="entry name" value="Integrase-like_cat_sf"/>
</dbReference>